<dbReference type="EMBL" id="JYDI01000215">
    <property type="protein sequence ID" value="KRY48210.1"/>
    <property type="molecule type" value="Genomic_DNA"/>
</dbReference>
<dbReference type="Proteomes" id="UP000054653">
    <property type="component" value="Unassembled WGS sequence"/>
</dbReference>
<comment type="caution">
    <text evidence="1">The sequence shown here is derived from an EMBL/GenBank/DDBJ whole genome shotgun (WGS) entry which is preliminary data.</text>
</comment>
<organism evidence="1 2">
    <name type="scientific">Trichinella britovi</name>
    <name type="common">Parasitic roundworm</name>
    <dbReference type="NCBI Taxonomy" id="45882"/>
    <lineage>
        <taxon>Eukaryota</taxon>
        <taxon>Metazoa</taxon>
        <taxon>Ecdysozoa</taxon>
        <taxon>Nematoda</taxon>
        <taxon>Enoplea</taxon>
        <taxon>Dorylaimia</taxon>
        <taxon>Trichinellida</taxon>
        <taxon>Trichinellidae</taxon>
        <taxon>Trichinella</taxon>
    </lineage>
</organism>
<reference evidence="1 2" key="1">
    <citation type="submission" date="2015-01" db="EMBL/GenBank/DDBJ databases">
        <title>Evolution of Trichinella species and genotypes.</title>
        <authorList>
            <person name="Korhonen P.K."/>
            <person name="Edoardo P."/>
            <person name="Giuseppe L.R."/>
            <person name="Gasser R.B."/>
        </authorList>
    </citation>
    <scope>NUCLEOTIDE SEQUENCE [LARGE SCALE GENOMIC DNA]</scope>
    <source>
        <strain evidence="1">ISS120</strain>
    </source>
</reference>
<evidence type="ECO:0000313" key="1">
    <source>
        <dbReference type="EMBL" id="KRY48210.1"/>
    </source>
</evidence>
<gene>
    <name evidence="1" type="ORF">T03_4454</name>
</gene>
<sequence length="59" mass="6410">MQYRIVTRIIICDASGKKICITMPYYAVIGNTSDAEDEEVSISMTVEGCSAISATLLSF</sequence>
<keyword evidence="2" id="KW-1185">Reference proteome</keyword>
<evidence type="ECO:0000313" key="2">
    <source>
        <dbReference type="Proteomes" id="UP000054653"/>
    </source>
</evidence>
<protein>
    <submittedName>
        <fullName evidence="1">Uncharacterized protein</fullName>
    </submittedName>
</protein>
<name>A0A0V1CG93_TRIBR</name>
<dbReference type="AlphaFoldDB" id="A0A0V1CG93"/>
<proteinExistence type="predicted"/>
<accession>A0A0V1CG93</accession>